<reference evidence="2" key="1">
    <citation type="submission" date="2016-04" db="EMBL/GenBank/DDBJ databases">
        <authorList>
            <person name="Chen L."/>
            <person name="Zhuang W."/>
            <person name="Wang G."/>
        </authorList>
    </citation>
    <scope>NUCLEOTIDE SEQUENCE [LARGE SCALE GENOMIC DNA]</scope>
    <source>
        <strain evidence="2">17621</strain>
    </source>
</reference>
<dbReference type="OrthoDB" id="1151181at2"/>
<dbReference type="RefSeq" id="WP_081202235.1">
    <property type="nucleotide sequence ID" value="NZ_FOCZ01000021.1"/>
</dbReference>
<dbReference type="STRING" id="354355.SAMN05660816_06512"/>
<accession>A0A1V9EJ29</accession>
<evidence type="ECO:0000313" key="2">
    <source>
        <dbReference type="Proteomes" id="UP000192610"/>
    </source>
</evidence>
<protein>
    <submittedName>
        <fullName evidence="1">Uncharacterized protein</fullName>
    </submittedName>
</protein>
<dbReference type="AlphaFoldDB" id="A0A1V9EJ29"/>
<gene>
    <name evidence="1" type="ORF">A4H97_32150</name>
</gene>
<proteinExistence type="predicted"/>
<keyword evidence="2" id="KW-1185">Reference proteome</keyword>
<name>A0A1V9EJ29_9BACT</name>
<dbReference type="Proteomes" id="UP000192610">
    <property type="component" value="Unassembled WGS sequence"/>
</dbReference>
<organism evidence="1 2">
    <name type="scientific">Niastella yeongjuensis</name>
    <dbReference type="NCBI Taxonomy" id="354355"/>
    <lineage>
        <taxon>Bacteria</taxon>
        <taxon>Pseudomonadati</taxon>
        <taxon>Bacteroidota</taxon>
        <taxon>Chitinophagia</taxon>
        <taxon>Chitinophagales</taxon>
        <taxon>Chitinophagaceae</taxon>
        <taxon>Niastella</taxon>
    </lineage>
</organism>
<comment type="caution">
    <text evidence="1">The sequence shown here is derived from an EMBL/GenBank/DDBJ whole genome shotgun (WGS) entry which is preliminary data.</text>
</comment>
<evidence type="ECO:0000313" key="1">
    <source>
        <dbReference type="EMBL" id="OQP45895.1"/>
    </source>
</evidence>
<sequence>MGREEQIRQLLDERAARVGPSPTMLATVKSVDEGEATCVLSDEETALDYYDVRLRPVLDGKESITIFPKVGSWCLAVRLENTDEWMVVACSQADKWRLMIGEAIIEQDAAGLQIKKQNDTLRQALELIIQAVMKVVVIQGTNPDYAKLQQALTKIQNILR</sequence>
<dbReference type="EMBL" id="LVXG01000027">
    <property type="protein sequence ID" value="OQP45895.1"/>
    <property type="molecule type" value="Genomic_DNA"/>
</dbReference>